<reference evidence="2 3" key="1">
    <citation type="submission" date="2018-04" db="EMBL/GenBank/DDBJ databases">
        <title>WGS assembly of Panicum hallii var. hallii HAL2.</title>
        <authorList>
            <person name="Lovell J."/>
            <person name="Jenkins J."/>
            <person name="Lowry D."/>
            <person name="Mamidi S."/>
            <person name="Sreedasyam A."/>
            <person name="Weng X."/>
            <person name="Barry K."/>
            <person name="Bonette J."/>
            <person name="Campitelli B."/>
            <person name="Daum C."/>
            <person name="Gordon S."/>
            <person name="Gould B."/>
            <person name="Lipzen A."/>
            <person name="MacQueen A."/>
            <person name="Palacio-Mejia J."/>
            <person name="Plott C."/>
            <person name="Shakirov E."/>
            <person name="Shu S."/>
            <person name="Yoshinaga Y."/>
            <person name="Zane M."/>
            <person name="Rokhsar D."/>
            <person name="Grimwood J."/>
            <person name="Schmutz J."/>
            <person name="Juenger T."/>
        </authorList>
    </citation>
    <scope>NUCLEOTIDE SEQUENCE [LARGE SCALE GENOMIC DNA]</scope>
    <source>
        <strain evidence="3">cv. HAL2</strain>
    </source>
</reference>
<evidence type="ECO:0000313" key="3">
    <source>
        <dbReference type="Proteomes" id="UP000244336"/>
    </source>
</evidence>
<organism evidence="2 3">
    <name type="scientific">Panicum hallii var. hallii</name>
    <dbReference type="NCBI Taxonomy" id="1504633"/>
    <lineage>
        <taxon>Eukaryota</taxon>
        <taxon>Viridiplantae</taxon>
        <taxon>Streptophyta</taxon>
        <taxon>Embryophyta</taxon>
        <taxon>Tracheophyta</taxon>
        <taxon>Spermatophyta</taxon>
        <taxon>Magnoliopsida</taxon>
        <taxon>Liliopsida</taxon>
        <taxon>Poales</taxon>
        <taxon>Poaceae</taxon>
        <taxon>PACMAD clade</taxon>
        <taxon>Panicoideae</taxon>
        <taxon>Panicodae</taxon>
        <taxon>Paniceae</taxon>
        <taxon>Panicinae</taxon>
        <taxon>Panicum</taxon>
        <taxon>Panicum sect. Panicum</taxon>
    </lineage>
</organism>
<keyword evidence="3" id="KW-1185">Reference proteome</keyword>
<protein>
    <submittedName>
        <fullName evidence="2">Uncharacterized protein</fullName>
    </submittedName>
</protein>
<dbReference type="EMBL" id="CM009752">
    <property type="protein sequence ID" value="PUZ62178.1"/>
    <property type="molecule type" value="Genomic_DNA"/>
</dbReference>
<accession>A0A2T7E313</accession>
<feature type="region of interest" description="Disordered" evidence="1">
    <location>
        <begin position="1"/>
        <end position="50"/>
    </location>
</feature>
<name>A0A2T7E313_9POAL</name>
<feature type="compositionally biased region" description="Low complexity" evidence="1">
    <location>
        <begin position="102"/>
        <end position="115"/>
    </location>
</feature>
<proteinExistence type="predicted"/>
<evidence type="ECO:0000313" key="2">
    <source>
        <dbReference type="EMBL" id="PUZ62178.1"/>
    </source>
</evidence>
<gene>
    <name evidence="2" type="ORF">GQ55_4G335900</name>
</gene>
<dbReference type="AlphaFoldDB" id="A0A2T7E313"/>
<dbReference type="Proteomes" id="UP000244336">
    <property type="component" value="Chromosome 4"/>
</dbReference>
<dbReference type="Gramene" id="PUZ62178">
    <property type="protein sequence ID" value="PUZ62178"/>
    <property type="gene ID" value="GQ55_4G335900"/>
</dbReference>
<evidence type="ECO:0000256" key="1">
    <source>
        <dbReference type="SAM" id="MobiDB-lite"/>
    </source>
</evidence>
<feature type="region of interest" description="Disordered" evidence="1">
    <location>
        <begin position="89"/>
        <end position="115"/>
    </location>
</feature>
<sequence>MPIASRKDHQRRGARRSMQWSPALDPPPGAVTCRHRAGRGGGAPPRFHAPLLPSSLSSTSCLYQCPRRPLGTDASPAHPPPVLLCALTTASSHSRRPPLPAPSRSLAPRSLASGC</sequence>